<feature type="transmembrane region" description="Helical" evidence="11">
    <location>
        <begin position="47"/>
        <end position="64"/>
    </location>
</feature>
<accession>A0ABV0ZKP9</accession>
<dbReference type="EMBL" id="JAHRIP010066068">
    <property type="protein sequence ID" value="MEQ2306155.1"/>
    <property type="molecule type" value="Genomic_DNA"/>
</dbReference>
<dbReference type="PRINTS" id="PR00342">
    <property type="entry name" value="RHESUSRHD"/>
</dbReference>
<name>A0ABV0ZKP9_9TELE</name>
<keyword evidence="5 11" id="KW-0812">Transmembrane</keyword>
<dbReference type="InterPro" id="IPR024041">
    <property type="entry name" value="NH4_transpt_AmtB-like_dom"/>
</dbReference>
<keyword evidence="8" id="KW-0924">Ammonia transport</keyword>
<comment type="subcellular location">
    <subcellularLocation>
        <location evidence="1">Cell membrane</location>
        <topology evidence="1">Multi-pass membrane protein</topology>
    </subcellularLocation>
</comment>
<gene>
    <name evidence="13" type="ORF">AMECASPLE_005222</name>
</gene>
<keyword evidence="3" id="KW-0813">Transport</keyword>
<comment type="similarity">
    <text evidence="2">Belongs to the ammonium transporter (TC 2.A.49) family. Rh subfamily.</text>
</comment>
<evidence type="ECO:0000256" key="3">
    <source>
        <dbReference type="ARBA" id="ARBA00022448"/>
    </source>
</evidence>
<dbReference type="PANTHER" id="PTHR11730">
    <property type="entry name" value="AMMONIUM TRANSPORTER"/>
    <property type="match status" value="1"/>
</dbReference>
<evidence type="ECO:0000313" key="14">
    <source>
        <dbReference type="Proteomes" id="UP001469553"/>
    </source>
</evidence>
<feature type="domain" description="Ammonium transporter AmtB-like" evidence="12">
    <location>
        <begin position="2"/>
        <end position="119"/>
    </location>
</feature>
<evidence type="ECO:0000256" key="10">
    <source>
        <dbReference type="ARBA" id="ARBA00025220"/>
    </source>
</evidence>
<feature type="transmembrane region" description="Helical" evidence="11">
    <location>
        <begin position="95"/>
        <end position="116"/>
    </location>
</feature>
<evidence type="ECO:0000256" key="2">
    <source>
        <dbReference type="ARBA" id="ARBA00011036"/>
    </source>
</evidence>
<dbReference type="Proteomes" id="UP001469553">
    <property type="component" value="Unassembled WGS sequence"/>
</dbReference>
<evidence type="ECO:0000256" key="6">
    <source>
        <dbReference type="ARBA" id="ARBA00022989"/>
    </source>
</evidence>
<comment type="function">
    <text evidence="10">Functions as an ammonia transporter. May play a role in the elimination of ammonia in the gill.</text>
</comment>
<dbReference type="SUPFAM" id="SSF111352">
    <property type="entry name" value="Ammonium transporter"/>
    <property type="match status" value="1"/>
</dbReference>
<organism evidence="13 14">
    <name type="scientific">Ameca splendens</name>
    <dbReference type="NCBI Taxonomy" id="208324"/>
    <lineage>
        <taxon>Eukaryota</taxon>
        <taxon>Metazoa</taxon>
        <taxon>Chordata</taxon>
        <taxon>Craniata</taxon>
        <taxon>Vertebrata</taxon>
        <taxon>Euteleostomi</taxon>
        <taxon>Actinopterygii</taxon>
        <taxon>Neopterygii</taxon>
        <taxon>Teleostei</taxon>
        <taxon>Neoteleostei</taxon>
        <taxon>Acanthomorphata</taxon>
        <taxon>Ovalentaria</taxon>
        <taxon>Atherinomorphae</taxon>
        <taxon>Cyprinodontiformes</taxon>
        <taxon>Goodeidae</taxon>
        <taxon>Ameca</taxon>
    </lineage>
</organism>
<dbReference type="Gene3D" id="1.10.3430.10">
    <property type="entry name" value="Ammonium transporter AmtB like domains"/>
    <property type="match status" value="1"/>
</dbReference>
<dbReference type="InterPro" id="IPR002229">
    <property type="entry name" value="RhesusRHD"/>
</dbReference>
<keyword evidence="14" id="KW-1185">Reference proteome</keyword>
<protein>
    <recommendedName>
        <fullName evidence="12">Ammonium transporter AmtB-like domain-containing protein</fullName>
    </recommendedName>
</protein>
<evidence type="ECO:0000256" key="9">
    <source>
        <dbReference type="ARBA" id="ARBA00023180"/>
    </source>
</evidence>
<evidence type="ECO:0000256" key="4">
    <source>
        <dbReference type="ARBA" id="ARBA00022475"/>
    </source>
</evidence>
<dbReference type="PANTHER" id="PTHR11730:SF42">
    <property type="entry name" value="AMMONIUM TRANSPORTER RH TYPE B"/>
    <property type="match status" value="1"/>
</dbReference>
<evidence type="ECO:0000259" key="12">
    <source>
        <dbReference type="Pfam" id="PF00909"/>
    </source>
</evidence>
<feature type="transmembrane region" description="Helical" evidence="11">
    <location>
        <begin position="6"/>
        <end position="26"/>
    </location>
</feature>
<sequence length="161" mass="17163">MMLTPFGSMIVGFLAGIISVLGFKYLSPILEAKLKIQDTCGVHNLHGMPGILGAVVGAITASVVPKEVYGNGLKKVFPDVANGVRDTSYQGAMQAASIAVTLGIALFGGLVVGFILKLPMLGAPRDNACFEDSIYWEVPGEEHHMEELTVVRTEEDEKLNS</sequence>
<dbReference type="InterPro" id="IPR029020">
    <property type="entry name" value="Ammonium/urea_transptr"/>
</dbReference>
<keyword evidence="9" id="KW-0325">Glycoprotein</keyword>
<reference evidence="13 14" key="1">
    <citation type="submission" date="2021-06" db="EMBL/GenBank/DDBJ databases">
        <authorList>
            <person name="Palmer J.M."/>
        </authorList>
    </citation>
    <scope>NUCLEOTIDE SEQUENCE [LARGE SCALE GENOMIC DNA]</scope>
    <source>
        <strain evidence="13 14">AS_MEX2019</strain>
        <tissue evidence="13">Muscle</tissue>
    </source>
</reference>
<evidence type="ECO:0000256" key="1">
    <source>
        <dbReference type="ARBA" id="ARBA00004651"/>
    </source>
</evidence>
<comment type="caution">
    <text evidence="13">The sequence shown here is derived from an EMBL/GenBank/DDBJ whole genome shotgun (WGS) entry which is preliminary data.</text>
</comment>
<evidence type="ECO:0000256" key="5">
    <source>
        <dbReference type="ARBA" id="ARBA00022692"/>
    </source>
</evidence>
<evidence type="ECO:0000256" key="7">
    <source>
        <dbReference type="ARBA" id="ARBA00023136"/>
    </source>
</evidence>
<evidence type="ECO:0000256" key="11">
    <source>
        <dbReference type="SAM" id="Phobius"/>
    </source>
</evidence>
<keyword evidence="7 11" id="KW-0472">Membrane</keyword>
<evidence type="ECO:0000313" key="13">
    <source>
        <dbReference type="EMBL" id="MEQ2306155.1"/>
    </source>
</evidence>
<evidence type="ECO:0000256" key="8">
    <source>
        <dbReference type="ARBA" id="ARBA00023177"/>
    </source>
</evidence>
<proteinExistence type="inferred from homology"/>
<keyword evidence="4" id="KW-1003">Cell membrane</keyword>
<dbReference type="Pfam" id="PF00909">
    <property type="entry name" value="Ammonium_transp"/>
    <property type="match status" value="1"/>
</dbReference>
<keyword evidence="6 11" id="KW-1133">Transmembrane helix</keyword>